<comment type="caution">
    <text evidence="2">The sequence shown here is derived from an EMBL/GenBank/DDBJ whole genome shotgun (WGS) entry which is preliminary data.</text>
</comment>
<reference evidence="2 3" key="1">
    <citation type="submission" date="2019-08" db="EMBL/GenBank/DDBJ databases">
        <title>Lewinella sp. strain SSH13 Genome sequencing and assembly.</title>
        <authorList>
            <person name="Kim I."/>
        </authorList>
    </citation>
    <scope>NUCLEOTIDE SEQUENCE [LARGE SCALE GENOMIC DNA]</scope>
    <source>
        <strain evidence="2 3">SSH13</strain>
    </source>
</reference>
<dbReference type="OrthoDB" id="1495249at2"/>
<dbReference type="RefSeq" id="WP_147931652.1">
    <property type="nucleotide sequence ID" value="NZ_VOXD01000024.1"/>
</dbReference>
<dbReference type="Proteomes" id="UP000321907">
    <property type="component" value="Unassembled WGS sequence"/>
</dbReference>
<proteinExistence type="predicted"/>
<dbReference type="Gene3D" id="2.60.40.3080">
    <property type="match status" value="1"/>
</dbReference>
<gene>
    <name evidence="2" type="ORF">FUA23_15400</name>
</gene>
<evidence type="ECO:0000313" key="3">
    <source>
        <dbReference type="Proteomes" id="UP000321907"/>
    </source>
</evidence>
<dbReference type="EMBL" id="VOXD01000024">
    <property type="protein sequence ID" value="TXF88364.1"/>
    <property type="molecule type" value="Genomic_DNA"/>
</dbReference>
<keyword evidence="3" id="KW-1185">Reference proteome</keyword>
<sequence>MKNLIYPLFALFILSIAPAAAPLSAAPQIVPALTENSATAKTIPVIDEPLIVRSKLVEGGMELLIANLEQSKTTISITSLQTNREVFTDQVRNHNGYSYNLNMDELKPGRYVLSVTKGKEVRKQVLLVKKSGITCSAWK</sequence>
<feature type="chain" id="PRO_5022984684" description="Secreted protein (Por secretion system target)" evidence="1">
    <location>
        <begin position="20"/>
        <end position="139"/>
    </location>
</feature>
<evidence type="ECO:0008006" key="4">
    <source>
        <dbReference type="Google" id="ProtNLM"/>
    </source>
</evidence>
<evidence type="ECO:0000313" key="2">
    <source>
        <dbReference type="EMBL" id="TXF88364.1"/>
    </source>
</evidence>
<evidence type="ECO:0000256" key="1">
    <source>
        <dbReference type="SAM" id="SignalP"/>
    </source>
</evidence>
<organism evidence="2 3">
    <name type="scientific">Neolewinella aurantiaca</name>
    <dbReference type="NCBI Taxonomy" id="2602767"/>
    <lineage>
        <taxon>Bacteria</taxon>
        <taxon>Pseudomonadati</taxon>
        <taxon>Bacteroidota</taxon>
        <taxon>Saprospiria</taxon>
        <taxon>Saprospirales</taxon>
        <taxon>Lewinellaceae</taxon>
        <taxon>Neolewinella</taxon>
    </lineage>
</organism>
<protein>
    <recommendedName>
        <fullName evidence="4">Secreted protein (Por secretion system target)</fullName>
    </recommendedName>
</protein>
<feature type="signal peptide" evidence="1">
    <location>
        <begin position="1"/>
        <end position="19"/>
    </location>
</feature>
<accession>A0A5C7FQQ3</accession>
<dbReference type="AlphaFoldDB" id="A0A5C7FQQ3"/>
<name>A0A5C7FQQ3_9BACT</name>
<keyword evidence="1" id="KW-0732">Signal</keyword>